<accession>A0AAE3VKP6</accession>
<dbReference type="InterPro" id="IPR027372">
    <property type="entry name" value="Phytase-like_dom"/>
</dbReference>
<evidence type="ECO:0000259" key="3">
    <source>
        <dbReference type="Pfam" id="PF13449"/>
    </source>
</evidence>
<feature type="domain" description="Phytase-like" evidence="3">
    <location>
        <begin position="66"/>
        <end position="323"/>
    </location>
</feature>
<evidence type="ECO:0000313" key="5">
    <source>
        <dbReference type="Proteomes" id="UP001229244"/>
    </source>
</evidence>
<dbReference type="AlphaFoldDB" id="A0AAE3VKP6"/>
<organism evidence="4 5">
    <name type="scientific">Amorphus orientalis</name>
    <dbReference type="NCBI Taxonomy" id="649198"/>
    <lineage>
        <taxon>Bacteria</taxon>
        <taxon>Pseudomonadati</taxon>
        <taxon>Pseudomonadota</taxon>
        <taxon>Alphaproteobacteria</taxon>
        <taxon>Hyphomicrobiales</taxon>
        <taxon>Amorphaceae</taxon>
        <taxon>Amorphus</taxon>
    </lineage>
</organism>
<name>A0AAE3VKP6_9HYPH</name>
<proteinExistence type="predicted"/>
<dbReference type="Proteomes" id="UP001229244">
    <property type="component" value="Unassembled WGS sequence"/>
</dbReference>
<dbReference type="EMBL" id="JAUSUL010000001">
    <property type="protein sequence ID" value="MDQ0313816.1"/>
    <property type="molecule type" value="Genomic_DNA"/>
</dbReference>
<evidence type="ECO:0000256" key="2">
    <source>
        <dbReference type="SAM" id="SignalP"/>
    </source>
</evidence>
<dbReference type="InterPro" id="IPR014567">
    <property type="entry name" value="UCP031900"/>
</dbReference>
<feature type="chain" id="PRO_5042145554" description="Phytase-like domain-containing protein" evidence="2">
    <location>
        <begin position="28"/>
        <end position="347"/>
    </location>
</feature>
<feature type="signal peptide" evidence="2">
    <location>
        <begin position="1"/>
        <end position="27"/>
    </location>
</feature>
<gene>
    <name evidence="4" type="ORF">J2S73_000253</name>
</gene>
<dbReference type="PIRSF" id="PIRSF031900">
    <property type="entry name" value="UCP031900"/>
    <property type="match status" value="1"/>
</dbReference>
<protein>
    <recommendedName>
        <fullName evidence="3">Phytase-like domain-containing protein</fullName>
    </recommendedName>
</protein>
<dbReference type="RefSeq" id="WP_306883610.1">
    <property type="nucleotide sequence ID" value="NZ_JAUSUL010000001.1"/>
</dbReference>
<keyword evidence="5" id="KW-1185">Reference proteome</keyword>
<reference evidence="4" key="1">
    <citation type="submission" date="2023-07" db="EMBL/GenBank/DDBJ databases">
        <title>Genomic Encyclopedia of Type Strains, Phase IV (KMG-IV): sequencing the most valuable type-strain genomes for metagenomic binning, comparative biology and taxonomic classification.</title>
        <authorList>
            <person name="Goeker M."/>
        </authorList>
    </citation>
    <scope>NUCLEOTIDE SEQUENCE</scope>
    <source>
        <strain evidence="4">DSM 21202</strain>
    </source>
</reference>
<keyword evidence="2" id="KW-0732">Signal</keyword>
<sequence length="347" mass="36704">MRRSGRLALALAALGLWLPLGAVSAHAEPIEVQATPIRAFHVRDEISRYGDLRFLGGLSLTSRSRAFGALSGLLVSDDGATLLAVSDLGSWLTLDLRQDPDGAPLGIRSADLAPRLGTDGQPISDKPNQDAESLARRGDEVLVSVEVGRALLAYPGADPVSATPRSVSLPAEMRCLPPNGGIEAMDVAPPSSPVAGTLFLFAERGCSRGPVATGPDALPVWRLSPGGASQRMRLVRSDGFRPTGAAFLPRGDLLLLERRYAGGIDIAMRIRRIGRDALAGSAPLDGPVVIEADFAYEIDNMEGIAVSADRAGRPVVTLVSDDNRSLFQRTLVLRFRLETPVPQAKPG</sequence>
<comment type="caution">
    <text evidence="4">The sequence shown here is derived from an EMBL/GenBank/DDBJ whole genome shotgun (WGS) entry which is preliminary data.</text>
</comment>
<feature type="region of interest" description="Disordered" evidence="1">
    <location>
        <begin position="111"/>
        <end position="135"/>
    </location>
</feature>
<evidence type="ECO:0000256" key="1">
    <source>
        <dbReference type="SAM" id="MobiDB-lite"/>
    </source>
</evidence>
<dbReference type="Pfam" id="PF13449">
    <property type="entry name" value="Phytase-like"/>
    <property type="match status" value="1"/>
</dbReference>
<evidence type="ECO:0000313" key="4">
    <source>
        <dbReference type="EMBL" id="MDQ0313816.1"/>
    </source>
</evidence>